<keyword evidence="7 12" id="KW-0472">Membrane</keyword>
<gene>
    <name evidence="13" type="ORF">M501DRAFT_1030253</name>
</gene>
<dbReference type="PIRSF" id="PIRSF016302">
    <property type="entry name" value="Man_a_manosd"/>
    <property type="match status" value="1"/>
</dbReference>
<dbReference type="Proteomes" id="UP000799429">
    <property type="component" value="Unassembled WGS sequence"/>
</dbReference>
<evidence type="ECO:0000256" key="9">
    <source>
        <dbReference type="ARBA" id="ARBA00023295"/>
    </source>
</evidence>
<evidence type="ECO:0000256" key="1">
    <source>
        <dbReference type="ARBA" id="ARBA00001452"/>
    </source>
</evidence>
<dbReference type="GO" id="GO:0009272">
    <property type="term" value="P:fungal-type cell wall biogenesis"/>
    <property type="evidence" value="ECO:0007669"/>
    <property type="project" value="TreeGrafter"/>
</dbReference>
<keyword evidence="9 10" id="KW-0326">Glycosidase</keyword>
<evidence type="ECO:0000256" key="5">
    <source>
        <dbReference type="ARBA" id="ARBA00022729"/>
    </source>
</evidence>
<evidence type="ECO:0000256" key="8">
    <source>
        <dbReference type="ARBA" id="ARBA00023180"/>
    </source>
</evidence>
<accession>A0A9P4SE96</accession>
<dbReference type="Pfam" id="PF03663">
    <property type="entry name" value="Glyco_hydro_76"/>
    <property type="match status" value="1"/>
</dbReference>
<comment type="catalytic activity">
    <reaction evidence="1 10">
        <text>Random hydrolysis of (1-&gt;6)-alpha-D-mannosidic linkages in unbranched (1-&gt;6)-mannans.</text>
        <dbReference type="EC" id="3.2.1.101"/>
    </reaction>
</comment>
<evidence type="ECO:0000256" key="10">
    <source>
        <dbReference type="PIRNR" id="PIRNR016302"/>
    </source>
</evidence>
<dbReference type="GO" id="GO:0012505">
    <property type="term" value="C:endomembrane system"/>
    <property type="evidence" value="ECO:0007669"/>
    <property type="project" value="UniProtKB-SubCell"/>
</dbReference>
<evidence type="ECO:0000256" key="7">
    <source>
        <dbReference type="ARBA" id="ARBA00023136"/>
    </source>
</evidence>
<feature type="region of interest" description="Disordered" evidence="11">
    <location>
        <begin position="353"/>
        <end position="380"/>
    </location>
</feature>
<proteinExistence type="inferred from homology"/>
<evidence type="ECO:0000313" key="14">
    <source>
        <dbReference type="Proteomes" id="UP000799429"/>
    </source>
</evidence>
<comment type="subcellular location">
    <subcellularLocation>
        <location evidence="2">Endomembrane system</location>
    </subcellularLocation>
</comment>
<dbReference type="InterPro" id="IPR014480">
    <property type="entry name" value="Mannan-1_6-alpha_mannosidase"/>
</dbReference>
<evidence type="ECO:0000256" key="4">
    <source>
        <dbReference type="ARBA" id="ARBA00012350"/>
    </source>
</evidence>
<evidence type="ECO:0000256" key="6">
    <source>
        <dbReference type="ARBA" id="ARBA00022801"/>
    </source>
</evidence>
<reference evidence="13" key="1">
    <citation type="journal article" date="2020" name="Stud. Mycol.">
        <title>101 Dothideomycetes genomes: a test case for predicting lifestyles and emergence of pathogens.</title>
        <authorList>
            <person name="Haridas S."/>
            <person name="Albert R."/>
            <person name="Binder M."/>
            <person name="Bloem J."/>
            <person name="Labutti K."/>
            <person name="Salamov A."/>
            <person name="Andreopoulos B."/>
            <person name="Baker S."/>
            <person name="Barry K."/>
            <person name="Bills G."/>
            <person name="Bluhm B."/>
            <person name="Cannon C."/>
            <person name="Castanera R."/>
            <person name="Culley D."/>
            <person name="Daum C."/>
            <person name="Ezra D."/>
            <person name="Gonzalez J."/>
            <person name="Henrissat B."/>
            <person name="Kuo A."/>
            <person name="Liang C."/>
            <person name="Lipzen A."/>
            <person name="Lutzoni F."/>
            <person name="Magnuson J."/>
            <person name="Mondo S."/>
            <person name="Nolan M."/>
            <person name="Ohm R."/>
            <person name="Pangilinan J."/>
            <person name="Park H.-J."/>
            <person name="Ramirez L."/>
            <person name="Alfaro M."/>
            <person name="Sun H."/>
            <person name="Tritt A."/>
            <person name="Yoshinaga Y."/>
            <person name="Zwiers L.-H."/>
            <person name="Turgeon B."/>
            <person name="Goodwin S."/>
            <person name="Spatafora J."/>
            <person name="Crous P."/>
            <person name="Grigoriev I."/>
        </authorList>
    </citation>
    <scope>NUCLEOTIDE SEQUENCE</scope>
    <source>
        <strain evidence="13">CBS 101060</strain>
    </source>
</reference>
<dbReference type="GO" id="GO:0008496">
    <property type="term" value="F:mannan endo-1,6-alpha-mannosidase activity"/>
    <property type="evidence" value="ECO:0007669"/>
    <property type="project" value="UniProtKB-UniRule"/>
</dbReference>
<evidence type="ECO:0000256" key="12">
    <source>
        <dbReference type="SAM" id="Phobius"/>
    </source>
</evidence>
<dbReference type="InterPro" id="IPR005198">
    <property type="entry name" value="Glyco_hydro_76"/>
</dbReference>
<keyword evidence="14" id="KW-1185">Reference proteome</keyword>
<protein>
    <recommendedName>
        <fullName evidence="4 10">Mannan endo-1,6-alpha-mannosidase</fullName>
        <ecNumber evidence="4 10">3.2.1.101</ecNumber>
    </recommendedName>
</protein>
<evidence type="ECO:0000256" key="3">
    <source>
        <dbReference type="ARBA" id="ARBA00009699"/>
    </source>
</evidence>
<dbReference type="Gene3D" id="1.50.10.20">
    <property type="match status" value="1"/>
</dbReference>
<feature type="compositionally biased region" description="Polar residues" evidence="11">
    <location>
        <begin position="362"/>
        <end position="371"/>
    </location>
</feature>
<dbReference type="OrthoDB" id="4187847at2759"/>
<evidence type="ECO:0000256" key="2">
    <source>
        <dbReference type="ARBA" id="ARBA00004308"/>
    </source>
</evidence>
<dbReference type="EMBL" id="MU006092">
    <property type="protein sequence ID" value="KAF2841073.1"/>
    <property type="molecule type" value="Genomic_DNA"/>
</dbReference>
<organism evidence="13 14">
    <name type="scientific">Patellaria atrata CBS 101060</name>
    <dbReference type="NCBI Taxonomy" id="1346257"/>
    <lineage>
        <taxon>Eukaryota</taxon>
        <taxon>Fungi</taxon>
        <taxon>Dikarya</taxon>
        <taxon>Ascomycota</taxon>
        <taxon>Pezizomycotina</taxon>
        <taxon>Dothideomycetes</taxon>
        <taxon>Dothideomycetes incertae sedis</taxon>
        <taxon>Patellariales</taxon>
        <taxon>Patellariaceae</taxon>
        <taxon>Patellaria</taxon>
    </lineage>
</organism>
<keyword evidence="12" id="KW-0812">Transmembrane</keyword>
<name>A0A9P4SE96_9PEZI</name>
<keyword evidence="12" id="KW-1133">Transmembrane helix</keyword>
<feature type="transmembrane region" description="Helical" evidence="12">
    <location>
        <begin position="391"/>
        <end position="412"/>
    </location>
</feature>
<evidence type="ECO:0000313" key="13">
    <source>
        <dbReference type="EMBL" id="KAF2841073.1"/>
    </source>
</evidence>
<sequence length="413" mass="46208">MLQYYTGYRPGDVPGNLHDPFRWWQAGAMCGALIDYWYFTGDDQYNAITTQALLHQVGSGQDFLPANHTFDAGNDDQAFWAFSALQAAEYKFPDPPEDKPQWLALAQAVFQTQANRWNTETCGGGLKWQIQVVKQGYNYKNAISNGAFFNLGARLGKYTGNTTYLEWAERSWDWAFAIGLIDNNRYVIYDGTDDKPELNCTRMNHIQWSYNAGVYLYGAAVMWNTTSDEVWRQRTLSLMNATSVFFHREAVDVMYEVACEGNGKCDIDQRSFKAYLARWMSATMKVAPFTADYILPKLRASALAAARQCSGGENGTTCGLRWTQAAHDGSTGFSEQIAALEVFQNNLMAKVDGPVTEERGGTSRSDPTAGTRSRDMQVDPEHKEITTADKAGAAIITIMIVGGWSFLAYWMVT</sequence>
<dbReference type="FunFam" id="1.50.10.20:FF:000006">
    <property type="entry name" value="Mannan endo-1,6-alpha-mannosidase"/>
    <property type="match status" value="1"/>
</dbReference>
<evidence type="ECO:0000256" key="11">
    <source>
        <dbReference type="SAM" id="MobiDB-lite"/>
    </source>
</evidence>
<keyword evidence="6 10" id="KW-0378">Hydrolase</keyword>
<dbReference type="SUPFAM" id="SSF48208">
    <property type="entry name" value="Six-hairpin glycosidases"/>
    <property type="match status" value="1"/>
</dbReference>
<dbReference type="PANTHER" id="PTHR12145">
    <property type="entry name" value="MANNAN ENDO-1,6-ALPHA-MANNOSIDASE DCW1"/>
    <property type="match status" value="1"/>
</dbReference>
<keyword evidence="5" id="KW-0732">Signal</keyword>
<dbReference type="EC" id="3.2.1.101" evidence="4 10"/>
<dbReference type="PANTHER" id="PTHR12145:SF36">
    <property type="entry name" value="MANNAN ENDO-1,6-ALPHA-MANNOSIDASE DCW1"/>
    <property type="match status" value="1"/>
</dbReference>
<dbReference type="AlphaFoldDB" id="A0A9P4SE96"/>
<comment type="caution">
    <text evidence="13">The sequence shown here is derived from an EMBL/GenBank/DDBJ whole genome shotgun (WGS) entry which is preliminary data.</text>
</comment>
<keyword evidence="8" id="KW-0325">Glycoprotein</keyword>
<comment type="similarity">
    <text evidence="3 10">Belongs to the glycosyl hydrolase 76 family.</text>
</comment>
<dbReference type="InterPro" id="IPR008928">
    <property type="entry name" value="6-hairpin_glycosidase_sf"/>
</dbReference>
<dbReference type="GO" id="GO:0016052">
    <property type="term" value="P:carbohydrate catabolic process"/>
    <property type="evidence" value="ECO:0007669"/>
    <property type="project" value="InterPro"/>
</dbReference>